<sequence>MNLSLEKLLEENRFQWVKNDLFYIFSLLEFKIDVGDGYFTLPLSKENIIFNLQRITGKSRETIIEDLDIFNNEFNEYIEIPEPEVYKYYQAAKPYDHPPSPGRKPCPEPENATLYYVLKSEIKEFSKRTLDKEVYDFEIFFNTIISQTNTIQDLLYLFLLKKICRKSIGKSYYSYERYDHTFQSSMNNGEDDLNY</sequence>
<comment type="caution">
    <text evidence="1">The sequence shown here is derived from an EMBL/GenBank/DDBJ whole genome shotgun (WGS) entry which is preliminary data.</text>
</comment>
<name>A0A0F9SKI7_9ZZZZ</name>
<gene>
    <name evidence="1" type="ORF">LCGC14_0459870</name>
</gene>
<dbReference type="EMBL" id="LAZR01000470">
    <property type="protein sequence ID" value="KKN67594.1"/>
    <property type="molecule type" value="Genomic_DNA"/>
</dbReference>
<protein>
    <submittedName>
        <fullName evidence="1">Uncharacterized protein</fullName>
    </submittedName>
</protein>
<proteinExistence type="predicted"/>
<organism evidence="1">
    <name type="scientific">marine sediment metagenome</name>
    <dbReference type="NCBI Taxonomy" id="412755"/>
    <lineage>
        <taxon>unclassified sequences</taxon>
        <taxon>metagenomes</taxon>
        <taxon>ecological metagenomes</taxon>
    </lineage>
</organism>
<evidence type="ECO:0000313" key="1">
    <source>
        <dbReference type="EMBL" id="KKN67594.1"/>
    </source>
</evidence>
<reference evidence="1" key="1">
    <citation type="journal article" date="2015" name="Nature">
        <title>Complex archaea that bridge the gap between prokaryotes and eukaryotes.</title>
        <authorList>
            <person name="Spang A."/>
            <person name="Saw J.H."/>
            <person name="Jorgensen S.L."/>
            <person name="Zaremba-Niedzwiedzka K."/>
            <person name="Martijn J."/>
            <person name="Lind A.E."/>
            <person name="van Eijk R."/>
            <person name="Schleper C."/>
            <person name="Guy L."/>
            <person name="Ettema T.J."/>
        </authorList>
    </citation>
    <scope>NUCLEOTIDE SEQUENCE</scope>
</reference>
<accession>A0A0F9SKI7</accession>
<dbReference type="AlphaFoldDB" id="A0A0F9SKI7"/>